<dbReference type="PANTHER" id="PTHR33434">
    <property type="entry name" value="DEGV DOMAIN-CONTAINING PROTEIN DR_1986-RELATED"/>
    <property type="match status" value="1"/>
</dbReference>
<dbReference type="SMART" id="SM01121">
    <property type="entry name" value="Dak1_2"/>
    <property type="match status" value="1"/>
</dbReference>
<keyword evidence="2" id="KW-0808">Transferase</keyword>
<dbReference type="PANTHER" id="PTHR33434:SF4">
    <property type="entry name" value="PHOSPHATASE PROTEIN"/>
    <property type="match status" value="1"/>
</dbReference>
<organism evidence="2 3">
    <name type="scientific">Serinicoccus hydrothermalis</name>
    <dbReference type="NCBI Taxonomy" id="1758689"/>
    <lineage>
        <taxon>Bacteria</taxon>
        <taxon>Bacillati</taxon>
        <taxon>Actinomycetota</taxon>
        <taxon>Actinomycetes</taxon>
        <taxon>Micrococcales</taxon>
        <taxon>Ornithinimicrobiaceae</taxon>
        <taxon>Serinicoccus</taxon>
    </lineage>
</organism>
<evidence type="ECO:0000313" key="3">
    <source>
        <dbReference type="Proteomes" id="UP000092482"/>
    </source>
</evidence>
<dbReference type="SUPFAM" id="SSF101473">
    <property type="entry name" value="DhaL-like"/>
    <property type="match status" value="1"/>
</dbReference>
<dbReference type="GO" id="GO:0006071">
    <property type="term" value="P:glycerol metabolic process"/>
    <property type="evidence" value="ECO:0007669"/>
    <property type="project" value="InterPro"/>
</dbReference>
<reference evidence="2 3" key="1">
    <citation type="submission" date="2016-03" db="EMBL/GenBank/DDBJ databases">
        <title>Shallow-sea hydrothermal system.</title>
        <authorList>
            <person name="Tang K."/>
        </authorList>
    </citation>
    <scope>NUCLEOTIDE SEQUENCE [LARGE SCALE GENOMIC DNA]</scope>
    <source>
        <strain evidence="2 3">JLT9</strain>
    </source>
</reference>
<protein>
    <submittedName>
        <fullName evidence="2">Dihydroxyacetone kinase family protein</fullName>
    </submittedName>
</protein>
<dbReference type="InterPro" id="IPR036117">
    <property type="entry name" value="DhaL_dom_sf"/>
</dbReference>
<dbReference type="Gene3D" id="1.25.40.340">
    <property type="match status" value="1"/>
</dbReference>
<dbReference type="STRING" id="1758689.SGUI_3244"/>
<dbReference type="Pfam" id="PF21645">
    <property type="entry name" value="FakA-like_M"/>
    <property type="match status" value="1"/>
</dbReference>
<dbReference type="PROSITE" id="PS51480">
    <property type="entry name" value="DHAL"/>
    <property type="match status" value="1"/>
</dbReference>
<dbReference type="Proteomes" id="UP000092482">
    <property type="component" value="Chromosome"/>
</dbReference>
<dbReference type="GO" id="GO:0004371">
    <property type="term" value="F:glycerone kinase activity"/>
    <property type="evidence" value="ECO:0007669"/>
    <property type="project" value="InterPro"/>
</dbReference>
<dbReference type="AlphaFoldDB" id="A0A1B1NGV1"/>
<dbReference type="KEGG" id="serj:SGUI_3244"/>
<gene>
    <name evidence="2" type="ORF">SGUI_3244</name>
</gene>
<feature type="domain" description="DhaL" evidence="1">
    <location>
        <begin position="9"/>
        <end position="208"/>
    </location>
</feature>
<dbReference type="PATRIC" id="fig|1758689.4.peg.3390"/>
<evidence type="ECO:0000259" key="1">
    <source>
        <dbReference type="PROSITE" id="PS51480"/>
    </source>
</evidence>
<dbReference type="Pfam" id="PF13684">
    <property type="entry name" value="FakA-like_C"/>
    <property type="match status" value="1"/>
</dbReference>
<keyword evidence="2" id="KW-0418">Kinase</keyword>
<dbReference type="OrthoDB" id="9760324at2"/>
<dbReference type="NCBIfam" id="TIGR03599">
    <property type="entry name" value="YloV"/>
    <property type="match status" value="1"/>
</dbReference>
<sequence length="552" mass="56645">MPGPVLDLVTARRWAITARLSLAAAREQIDALNVFPVADGDTGTNMYRTLDGALDHVRVQFESGGGTDRLREGLALIARGMLLAARGNSGVILAQLTRGLADAVAPDVEEAGPDEVATAFESAARSAWDALAAPVEGTILTVARAAADGARAAVDEGATEVLTVVDAALAAAQEALARTPDQLPELRDAGVVDAGGAGLVLVVEALHAVLAERPVGADGEVPPWWSAAPVRPRADATGSEEQAVEVMFLLRDSDPERAERLRAHLTHLGDSVVVAGGPQEFQVHVHLEEEDTAAAIEAGGLAGTVSEVRQTSLTGDHEGVARGSGTSPLPRGIGVVSCVLGAGVEELMAAAGAVLVPSGPRQRAAAGEVLAAVRACDGAAVVVLPNDHDMVMVARAAAAEARREGLEVEVVPTRTLLEGMAALAVLDPDGRPDQVASAMGSAASAVHGGALTRADRGADTPAGPCRPGQWLGIVDHGIVAVEDDLGPAASSVLDQMWHPGVELLTVLLGEDADDDVRRTLERAVEEQRSGTEVETNVLDGGQPTYTVLLGVE</sequence>
<evidence type="ECO:0000313" key="2">
    <source>
        <dbReference type="EMBL" id="ANS80640.1"/>
    </source>
</evidence>
<dbReference type="SMART" id="SM01120">
    <property type="entry name" value="Dak2"/>
    <property type="match status" value="1"/>
</dbReference>
<dbReference type="Pfam" id="PF02734">
    <property type="entry name" value="Dak2"/>
    <property type="match status" value="1"/>
</dbReference>
<dbReference type="InterPro" id="IPR033470">
    <property type="entry name" value="FakA-like_C"/>
</dbReference>
<dbReference type="InterPro" id="IPR048394">
    <property type="entry name" value="FakA-like_M"/>
</dbReference>
<dbReference type="InterPro" id="IPR019986">
    <property type="entry name" value="YloV-like"/>
</dbReference>
<accession>A0A1B1NGV1</accession>
<dbReference type="InterPro" id="IPR050270">
    <property type="entry name" value="DegV_domain_contain"/>
</dbReference>
<dbReference type="InterPro" id="IPR004007">
    <property type="entry name" value="DhaL_dom"/>
</dbReference>
<proteinExistence type="predicted"/>
<name>A0A1B1NGV1_9MICO</name>
<keyword evidence="3" id="KW-1185">Reference proteome</keyword>
<dbReference type="EMBL" id="CP014989">
    <property type="protein sequence ID" value="ANS80640.1"/>
    <property type="molecule type" value="Genomic_DNA"/>
</dbReference>
<dbReference type="RefSeq" id="WP_066642194.1">
    <property type="nucleotide sequence ID" value="NZ_CP014989.1"/>
</dbReference>